<protein>
    <submittedName>
        <fullName evidence="7">Bilirubin oxidase</fullName>
    </submittedName>
</protein>
<dbReference type="CDD" id="cd13889">
    <property type="entry name" value="CuRO_3_BOD"/>
    <property type="match status" value="1"/>
</dbReference>
<evidence type="ECO:0000259" key="6">
    <source>
        <dbReference type="Pfam" id="PF07732"/>
    </source>
</evidence>
<evidence type="ECO:0000256" key="1">
    <source>
        <dbReference type="ARBA" id="ARBA00010609"/>
    </source>
</evidence>
<dbReference type="Gene3D" id="2.60.40.420">
    <property type="entry name" value="Cupredoxins - blue copper proteins"/>
    <property type="match status" value="3"/>
</dbReference>
<reference evidence="7" key="1">
    <citation type="journal article" date="2020" name="Stud. Mycol.">
        <title>101 Dothideomycetes genomes: a test case for predicting lifestyles and emergence of pathogens.</title>
        <authorList>
            <person name="Haridas S."/>
            <person name="Albert R."/>
            <person name="Binder M."/>
            <person name="Bloem J."/>
            <person name="Labutti K."/>
            <person name="Salamov A."/>
            <person name="Andreopoulos B."/>
            <person name="Baker S."/>
            <person name="Barry K."/>
            <person name="Bills G."/>
            <person name="Bluhm B."/>
            <person name="Cannon C."/>
            <person name="Castanera R."/>
            <person name="Culley D."/>
            <person name="Daum C."/>
            <person name="Ezra D."/>
            <person name="Gonzalez J."/>
            <person name="Henrissat B."/>
            <person name="Kuo A."/>
            <person name="Liang C."/>
            <person name="Lipzen A."/>
            <person name="Lutzoni F."/>
            <person name="Magnuson J."/>
            <person name="Mondo S."/>
            <person name="Nolan M."/>
            <person name="Ohm R."/>
            <person name="Pangilinan J."/>
            <person name="Park H.-J."/>
            <person name="Ramirez L."/>
            <person name="Alfaro M."/>
            <person name="Sun H."/>
            <person name="Tritt A."/>
            <person name="Yoshinaga Y."/>
            <person name="Zwiers L.-H."/>
            <person name="Turgeon B."/>
            <person name="Goodwin S."/>
            <person name="Spatafora J."/>
            <person name="Crous P."/>
            <person name="Grigoriev I."/>
        </authorList>
    </citation>
    <scope>NUCLEOTIDE SEQUENCE</scope>
    <source>
        <strain evidence="7">CBS 122681</strain>
    </source>
</reference>
<feature type="domain" description="Plastocyanin-like" evidence="6">
    <location>
        <begin position="101"/>
        <end position="212"/>
    </location>
</feature>
<feature type="signal peptide" evidence="4">
    <location>
        <begin position="1"/>
        <end position="22"/>
    </location>
</feature>
<dbReference type="InterPro" id="IPR045087">
    <property type="entry name" value="Cu-oxidase_fam"/>
</dbReference>
<dbReference type="PANTHER" id="PTHR48267:SF1">
    <property type="entry name" value="BILIRUBIN OXIDASE"/>
    <property type="match status" value="1"/>
</dbReference>
<dbReference type="PANTHER" id="PTHR48267">
    <property type="entry name" value="CUPREDOXIN SUPERFAMILY PROTEIN"/>
    <property type="match status" value="1"/>
</dbReference>
<evidence type="ECO:0000313" key="8">
    <source>
        <dbReference type="Proteomes" id="UP000799324"/>
    </source>
</evidence>
<dbReference type="GO" id="GO:0016491">
    <property type="term" value="F:oxidoreductase activity"/>
    <property type="evidence" value="ECO:0007669"/>
    <property type="project" value="InterPro"/>
</dbReference>
<dbReference type="EMBL" id="MU004394">
    <property type="protein sequence ID" value="KAF2652759.1"/>
    <property type="molecule type" value="Genomic_DNA"/>
</dbReference>
<dbReference type="OrthoDB" id="262547at2759"/>
<evidence type="ECO:0000256" key="3">
    <source>
        <dbReference type="SAM" id="MobiDB-lite"/>
    </source>
</evidence>
<dbReference type="Pfam" id="PF07732">
    <property type="entry name" value="Cu-oxidase_3"/>
    <property type="match status" value="1"/>
</dbReference>
<accession>A0A6A6SYC8</accession>
<feature type="compositionally biased region" description="Low complexity" evidence="3">
    <location>
        <begin position="32"/>
        <end position="43"/>
    </location>
</feature>
<comment type="similarity">
    <text evidence="1">Belongs to the multicopper oxidase family.</text>
</comment>
<keyword evidence="8" id="KW-1185">Reference proteome</keyword>
<dbReference type="SUPFAM" id="SSF49503">
    <property type="entry name" value="Cupredoxins"/>
    <property type="match status" value="3"/>
</dbReference>
<organism evidence="7 8">
    <name type="scientific">Lophiostoma macrostomum CBS 122681</name>
    <dbReference type="NCBI Taxonomy" id="1314788"/>
    <lineage>
        <taxon>Eukaryota</taxon>
        <taxon>Fungi</taxon>
        <taxon>Dikarya</taxon>
        <taxon>Ascomycota</taxon>
        <taxon>Pezizomycotina</taxon>
        <taxon>Dothideomycetes</taxon>
        <taxon>Pleosporomycetidae</taxon>
        <taxon>Pleosporales</taxon>
        <taxon>Lophiostomataceae</taxon>
        <taxon>Lophiostoma</taxon>
    </lineage>
</organism>
<keyword evidence="2" id="KW-0186">Copper</keyword>
<name>A0A6A6SYC8_9PLEO</name>
<dbReference type="Proteomes" id="UP000799324">
    <property type="component" value="Unassembled WGS sequence"/>
</dbReference>
<dbReference type="Pfam" id="PF07731">
    <property type="entry name" value="Cu-oxidase_2"/>
    <property type="match status" value="1"/>
</dbReference>
<dbReference type="InterPro" id="IPR011706">
    <property type="entry name" value="Cu-oxidase_C"/>
</dbReference>
<dbReference type="GO" id="GO:0005507">
    <property type="term" value="F:copper ion binding"/>
    <property type="evidence" value="ECO:0007669"/>
    <property type="project" value="InterPro"/>
</dbReference>
<feature type="chain" id="PRO_5025514604" evidence="4">
    <location>
        <begin position="23"/>
        <end position="642"/>
    </location>
</feature>
<evidence type="ECO:0000313" key="7">
    <source>
        <dbReference type="EMBL" id="KAF2652759.1"/>
    </source>
</evidence>
<sequence>MSPALVKVLLLYNAFLITLCNASNATSASDLTSTAEPSTTEASNGPIPQPTGPWLSPEYKWFFQYPLPIPPQKQLKLTYHPGSASSAVIDYYEIEVEKCQKQIYPDRAPTEYVGYDGQVPGPKFVMQRGREAVVRFTNNGPFNISTHVHGQYNRAPFDGWAADYAAPGQYKDYYYPNSQNARSIWYHDHTEYTTGEHAYRGLAGGYIITDPQEQSLGLPKDVHDIALALSAKRYNEDASLNYDTNNSVGVWGDVIQVNEQPWPYLNVEPRKYRLRLLNGAVSRTFDVSLAIDHGSRPGTGKDIQFNVIASDGGLLSHPVQTNHLGLSMGERYEIIVDFAGHAGQNITMRNARGLGENIDYAATDLVMRFCVGGAVSDNTNNGELPAQLRSIPPPPNIDQPAKNFTFERIDGEWLINGVGFADIEHRVLAKPKRGTDELWVLKNGNGNGTHPVHIHLVDFQVLSRTGGRNTVFPWEAAGMKDVVWLGGGETVTVVARYAPWDGVYMFHCHNLVHEDHDMLAVFNVTQLAKWGYDNSTIFIDPMQPEFRPKNIDPADYEVDAIMRKLAWFYSTDAYNHGNAGGVSSALAAYSARVQLRRKSLAMVMSQMLLRRFSNEHGAICLHSSSSNTCTATPIGSQKWVAE</sequence>
<dbReference type="InterPro" id="IPR011707">
    <property type="entry name" value="Cu-oxidase-like_N"/>
</dbReference>
<proteinExistence type="inferred from homology"/>
<evidence type="ECO:0000259" key="5">
    <source>
        <dbReference type="Pfam" id="PF07731"/>
    </source>
</evidence>
<gene>
    <name evidence="7" type="ORF">K491DRAFT_706224</name>
</gene>
<dbReference type="AlphaFoldDB" id="A0A6A6SYC8"/>
<feature type="region of interest" description="Disordered" evidence="3">
    <location>
        <begin position="29"/>
        <end position="49"/>
    </location>
</feature>
<evidence type="ECO:0000256" key="2">
    <source>
        <dbReference type="ARBA" id="ARBA00023008"/>
    </source>
</evidence>
<feature type="domain" description="Plastocyanin-like" evidence="5">
    <location>
        <begin position="410"/>
        <end position="525"/>
    </location>
</feature>
<keyword evidence="4" id="KW-0732">Signal</keyword>
<evidence type="ECO:0000256" key="4">
    <source>
        <dbReference type="SAM" id="SignalP"/>
    </source>
</evidence>
<dbReference type="InterPro" id="IPR008972">
    <property type="entry name" value="Cupredoxin"/>
</dbReference>